<dbReference type="InterPro" id="IPR003594">
    <property type="entry name" value="HATPase_dom"/>
</dbReference>
<dbReference type="STRING" id="439219.SAMN02910293_01357"/>
<dbReference type="Proteomes" id="UP000182508">
    <property type="component" value="Unassembled WGS sequence"/>
</dbReference>
<organism evidence="8 9">
    <name type="scientific">Streptococcus henryi</name>
    <dbReference type="NCBI Taxonomy" id="439219"/>
    <lineage>
        <taxon>Bacteria</taxon>
        <taxon>Bacillati</taxon>
        <taxon>Bacillota</taxon>
        <taxon>Bacilli</taxon>
        <taxon>Lactobacillales</taxon>
        <taxon>Streptococcaceae</taxon>
        <taxon>Streptococcus</taxon>
    </lineage>
</organism>
<name>A0A1G6C3C1_9STRE</name>
<keyword evidence="6" id="KW-0902">Two-component regulatory system</keyword>
<dbReference type="CDD" id="cd00082">
    <property type="entry name" value="HisKA"/>
    <property type="match status" value="1"/>
</dbReference>
<evidence type="ECO:0000259" key="7">
    <source>
        <dbReference type="PROSITE" id="PS50109"/>
    </source>
</evidence>
<evidence type="ECO:0000256" key="3">
    <source>
        <dbReference type="ARBA" id="ARBA00022553"/>
    </source>
</evidence>
<dbReference type="InterPro" id="IPR036890">
    <property type="entry name" value="HATPase_C_sf"/>
</dbReference>
<dbReference type="SUPFAM" id="SSF55874">
    <property type="entry name" value="ATPase domain of HSP90 chaperone/DNA topoisomerase II/histidine kinase"/>
    <property type="match status" value="1"/>
</dbReference>
<reference evidence="8 9" key="1">
    <citation type="submission" date="2016-10" db="EMBL/GenBank/DDBJ databases">
        <authorList>
            <person name="de Groot N.N."/>
        </authorList>
    </citation>
    <scope>NUCLEOTIDE SEQUENCE [LARGE SCALE GENOMIC DNA]</scope>
    <source>
        <strain evidence="8 9">A-4</strain>
    </source>
</reference>
<dbReference type="eggNOG" id="COG2205">
    <property type="taxonomic scope" value="Bacteria"/>
</dbReference>
<dbReference type="EC" id="2.7.13.3" evidence="2"/>
<dbReference type="PANTHER" id="PTHR43547">
    <property type="entry name" value="TWO-COMPONENT HISTIDINE KINASE"/>
    <property type="match status" value="1"/>
</dbReference>
<evidence type="ECO:0000256" key="2">
    <source>
        <dbReference type="ARBA" id="ARBA00012438"/>
    </source>
</evidence>
<dbReference type="GO" id="GO:0000155">
    <property type="term" value="F:phosphorelay sensor kinase activity"/>
    <property type="evidence" value="ECO:0007669"/>
    <property type="project" value="InterPro"/>
</dbReference>
<dbReference type="InterPro" id="IPR036097">
    <property type="entry name" value="HisK_dim/P_sf"/>
</dbReference>
<dbReference type="Pfam" id="PF02518">
    <property type="entry name" value="HATPase_c"/>
    <property type="match status" value="1"/>
</dbReference>
<dbReference type="CDD" id="cd00075">
    <property type="entry name" value="HATPase"/>
    <property type="match status" value="1"/>
</dbReference>
<dbReference type="Pfam" id="PF00512">
    <property type="entry name" value="HisKA"/>
    <property type="match status" value="1"/>
</dbReference>
<dbReference type="Gene3D" id="3.30.565.10">
    <property type="entry name" value="Histidine kinase-like ATPase, C-terminal domain"/>
    <property type="match status" value="1"/>
</dbReference>
<dbReference type="PRINTS" id="PR00344">
    <property type="entry name" value="BCTRLSENSOR"/>
</dbReference>
<proteinExistence type="predicted"/>
<dbReference type="RefSeq" id="WP_074486128.1">
    <property type="nucleotide sequence ID" value="NZ_FMXP01000017.1"/>
</dbReference>
<dbReference type="SMART" id="SM00387">
    <property type="entry name" value="HATPase_c"/>
    <property type="match status" value="1"/>
</dbReference>
<evidence type="ECO:0000256" key="1">
    <source>
        <dbReference type="ARBA" id="ARBA00000085"/>
    </source>
</evidence>
<dbReference type="InterPro" id="IPR004358">
    <property type="entry name" value="Sig_transdc_His_kin-like_C"/>
</dbReference>
<sequence>MMETKSLFIAVLLVLLLILSVCFVKKIKLKSKVSAVKEVLDELSTHPDLFSDSEIFSKINDEDLIQSFEKLAVEVSKDRETHRRFVSDVNHELRNPIAVISGHVRLLQRWGKDDPQVLEEGLETIAHEAKRMSIMVAETLDTIRLQGTFEGHKDDTCELESTIQTVMGNFRLLKDDFDFQYQSSVTSPVIGKVYKTHFEQALVILLDNAVKYSDETKSVKVSLSQVENDVCISVSNRGHLLSEAQIEHLFERFYRTETSLKNQNTQAGAGIGLSILKQIADAYQLGIQVSSQKESGTTFSLRVPQSHA</sequence>
<keyword evidence="4" id="KW-0808">Transferase</keyword>
<dbReference type="InterPro" id="IPR005467">
    <property type="entry name" value="His_kinase_dom"/>
</dbReference>
<evidence type="ECO:0000313" key="9">
    <source>
        <dbReference type="Proteomes" id="UP000182508"/>
    </source>
</evidence>
<keyword evidence="3" id="KW-0597">Phosphoprotein</keyword>
<dbReference type="SUPFAM" id="SSF47384">
    <property type="entry name" value="Homodimeric domain of signal transducing histidine kinase"/>
    <property type="match status" value="1"/>
</dbReference>
<dbReference type="EMBL" id="FMXP01000017">
    <property type="protein sequence ID" value="SDB27351.1"/>
    <property type="molecule type" value="Genomic_DNA"/>
</dbReference>
<comment type="catalytic activity">
    <reaction evidence="1">
        <text>ATP + protein L-histidine = ADP + protein N-phospho-L-histidine.</text>
        <dbReference type="EC" id="2.7.13.3"/>
    </reaction>
</comment>
<accession>A0A1G6C3C1</accession>
<evidence type="ECO:0000256" key="6">
    <source>
        <dbReference type="ARBA" id="ARBA00023012"/>
    </source>
</evidence>
<gene>
    <name evidence="8" type="ORF">SAMN02910293_01357</name>
</gene>
<dbReference type="InterPro" id="IPR003661">
    <property type="entry name" value="HisK_dim/P_dom"/>
</dbReference>
<feature type="domain" description="Histidine kinase" evidence="7">
    <location>
        <begin position="88"/>
        <end position="307"/>
    </location>
</feature>
<evidence type="ECO:0000256" key="5">
    <source>
        <dbReference type="ARBA" id="ARBA00022777"/>
    </source>
</evidence>
<evidence type="ECO:0000256" key="4">
    <source>
        <dbReference type="ARBA" id="ARBA00022679"/>
    </source>
</evidence>
<dbReference type="Gene3D" id="1.10.287.130">
    <property type="match status" value="1"/>
</dbReference>
<evidence type="ECO:0000313" key="8">
    <source>
        <dbReference type="EMBL" id="SDB27351.1"/>
    </source>
</evidence>
<dbReference type="SMART" id="SM00388">
    <property type="entry name" value="HisKA"/>
    <property type="match status" value="1"/>
</dbReference>
<protein>
    <recommendedName>
        <fullName evidence="2">histidine kinase</fullName>
        <ecNumber evidence="2">2.7.13.3</ecNumber>
    </recommendedName>
</protein>
<dbReference type="PANTHER" id="PTHR43547:SF2">
    <property type="entry name" value="HYBRID SIGNAL TRANSDUCTION HISTIDINE KINASE C"/>
    <property type="match status" value="1"/>
</dbReference>
<dbReference type="PROSITE" id="PS50109">
    <property type="entry name" value="HIS_KIN"/>
    <property type="match status" value="1"/>
</dbReference>
<keyword evidence="9" id="KW-1185">Reference proteome</keyword>
<keyword evidence="5 8" id="KW-0418">Kinase</keyword>
<dbReference type="AlphaFoldDB" id="A0A1G6C3C1"/>